<evidence type="ECO:0000256" key="1">
    <source>
        <dbReference type="ARBA" id="ARBA00001966"/>
    </source>
</evidence>
<sequence>MKKNYRVGLDVGSTTVKMAVLDNNNNLVFSKYQRHYSDIRKTIFELMDETCDKFYQEECTIMITGSGGLLVSQWLGLDFIQEVIAGSESVQTLIPDTDVAIELGGEDAKITYFRGGLEQRMNGTCAGGTGSFIDQMASLLQTDATGLNEYAKNSRMIYPIAARCGVFAKTDIQPLLNEGAAREDIAASVFQSVVNQTISGLACGKPIKGNIAFLGGPLYFLSELRKRFEITLDLKPEEVIFPENSQLFVAIGAALSSNSCKTVSFKELREKLPELNTIVVHEVERLKPLFVNQQELDEFRERHARHSAVIRPLSQYKGDCFLGIDAGSTTTKAVLIDSDGELLYSHYGSNEGSPLNSSIRILNDIYKKIPSEARIVNSTVTGYGEGLIKAALKVDIGEIETIAHYKAADFFLPGVDFILDIGGQDMKCLKVKDGIIDSIMLNEACSSGCGSFIETFAKSLNFTVEDFAVQALLAEKPVDLGSRCTVFMNSRVKQAQKEGAQVGDISAGLSYSVIKNALLKVIKIRDPKEMGEKIIVQGGTFLNDAVLRSFELISEREAVRPNIAGLMGAFGAALIAKERYNGAQSTLLSKEKIGEFEFNTELQRCKLCNNNCLLTINQFSDGSRFVSGNRCERGAGLESSTKDVPDLYDYKYKRIVGYKQAAGIEYTRGTVGIPRVLNMYENYPFWFTFFDKLKFRVELSPRSSKKIYELGIETMPSESVCYPAKLVHGHITSLVNKNVNFIFYPCLPYEIIEDEGADNHYNCPIVTSYPEVIKNNMDILKTKGIKFMNPFLPYDNKERMKVRLFEVLGAEFGISRAEIENAVEMAYAEDEKVKDDIRRKGEETLKYLRDNNKRGIVLAGRPYHIDPEINHGIPQIITSHGFAVLTEDSIAHLGKVERPLRVVDQWKYHSRLYSAATVVNEYPELEMIQLNSFGCGLDAVTTDQVQEILNTNENIYTVLKIDEGNNLGAARIRIRSLVAAIEDRDKKELKPHKQHESHKKAVFTGEMREKHTILAPQMSPIHFDFVEAAFRKSGYKVEVLPEVDSAAVEDGLRYVNNDACYPSIIVVGQIVHALKSGRYDLDNTSVLITQTGGGCRATNYIGFLRKALQEAGMSQVPVISLNALGLDNQPGFKITLDLLDNAFKGLVYGDLLMRVLYRVRPYEAVPGSANELHKKWSQICVDSIYEGKRGSFKRNIKGIIREFDALELQDIVKPKVGLVGEILVKFHPDANNNVVDVVEKEGAEAVMPDLIDFFLYCAYDANFKYKNLSGSFKKLVINNLAILGIEYYRRHMKKYLRRSKRFDAPHSIYELADSASEILSIGNQTGEGWFLTAEMIELIKSGAGNIVCMQPFACLPNHVTGKGMIKELRRRYPQSNIVAVDYDPGASEVNQLNRIKLMMSVAFKNLENPPVNADTADAGEDKAPDGQKVVLQGEKISS</sequence>
<dbReference type="InterPro" id="IPR002731">
    <property type="entry name" value="ATPase_BadF"/>
</dbReference>
<dbReference type="SUPFAM" id="SSF53067">
    <property type="entry name" value="Actin-like ATPase domain"/>
    <property type="match status" value="2"/>
</dbReference>
<dbReference type="CDD" id="cd24034">
    <property type="entry name" value="ASKHA_NBD_O66634-like_rpt1"/>
    <property type="match status" value="1"/>
</dbReference>
<comment type="cofactor">
    <cofactor evidence="1">
        <name>[4Fe-4S] cluster</name>
        <dbReference type="ChEBI" id="CHEBI:49883"/>
    </cofactor>
</comment>
<dbReference type="InterPro" id="IPR043129">
    <property type="entry name" value="ATPase_NBD"/>
</dbReference>
<proteinExistence type="predicted"/>
<dbReference type="Gene3D" id="3.30.420.40">
    <property type="match status" value="4"/>
</dbReference>
<dbReference type="EMBL" id="MZGX01000017">
    <property type="protein sequence ID" value="OPX43491.1"/>
    <property type="molecule type" value="Genomic_DNA"/>
</dbReference>
<dbReference type="Pfam" id="PF09989">
    <property type="entry name" value="DUF2229"/>
    <property type="match status" value="1"/>
</dbReference>
<accession>A0A1V4SJS3</accession>
<evidence type="ECO:0000256" key="4">
    <source>
        <dbReference type="ARBA" id="ARBA00023014"/>
    </source>
</evidence>
<organism evidence="8 9">
    <name type="scientific">Ruminiclostridium hungatei</name>
    <name type="common">Clostridium hungatei</name>
    <dbReference type="NCBI Taxonomy" id="48256"/>
    <lineage>
        <taxon>Bacteria</taxon>
        <taxon>Bacillati</taxon>
        <taxon>Bacillota</taxon>
        <taxon>Clostridia</taxon>
        <taxon>Eubacteriales</taxon>
        <taxon>Oscillospiraceae</taxon>
        <taxon>Ruminiclostridium</taxon>
    </lineage>
</organism>
<feature type="domain" description="ATPase BadF/BadG/BcrA/BcrD type" evidence="6">
    <location>
        <begin position="7"/>
        <end position="255"/>
    </location>
</feature>
<reference evidence="8 9" key="1">
    <citation type="submission" date="2017-03" db="EMBL/GenBank/DDBJ databases">
        <title>Genome sequence of Clostridium hungatei DSM 14427.</title>
        <authorList>
            <person name="Poehlein A."/>
            <person name="Daniel R."/>
        </authorList>
    </citation>
    <scope>NUCLEOTIDE SEQUENCE [LARGE SCALE GENOMIC DNA]</scope>
    <source>
        <strain evidence="8 9">DSM 14427</strain>
    </source>
</reference>
<dbReference type="NCBIfam" id="TIGR00241">
    <property type="entry name" value="CoA_E_activ"/>
    <property type="match status" value="1"/>
</dbReference>
<feature type="region of interest" description="Disordered" evidence="5">
    <location>
        <begin position="1412"/>
        <end position="1438"/>
    </location>
</feature>
<dbReference type="OrthoDB" id="9802715at2"/>
<dbReference type="CDD" id="cd24035">
    <property type="entry name" value="ASKHA_NBD_O66634-like_rpt2"/>
    <property type="match status" value="1"/>
</dbReference>
<keyword evidence="9" id="KW-1185">Reference proteome</keyword>
<dbReference type="GO" id="GO:0046872">
    <property type="term" value="F:metal ion binding"/>
    <property type="evidence" value="ECO:0007669"/>
    <property type="project" value="UniProtKB-KW"/>
</dbReference>
<dbReference type="STRING" id="48256.CLHUN_26380"/>
<dbReference type="Proteomes" id="UP000191554">
    <property type="component" value="Unassembled WGS sequence"/>
</dbReference>
<gene>
    <name evidence="8" type="primary">hgdC</name>
    <name evidence="8" type="ORF">CLHUN_26380</name>
</gene>
<dbReference type="InterPro" id="IPR051805">
    <property type="entry name" value="Dehydratase_Activator_Redct"/>
</dbReference>
<evidence type="ECO:0000259" key="7">
    <source>
        <dbReference type="Pfam" id="PF09989"/>
    </source>
</evidence>
<feature type="domain" description="ATPase BadF/BadG/BcrA/BcrD type" evidence="6">
    <location>
        <begin position="322"/>
        <end position="576"/>
    </location>
</feature>
<keyword evidence="4" id="KW-0411">Iron-sulfur</keyword>
<evidence type="ECO:0000313" key="9">
    <source>
        <dbReference type="Proteomes" id="UP000191554"/>
    </source>
</evidence>
<evidence type="ECO:0000256" key="3">
    <source>
        <dbReference type="ARBA" id="ARBA00023004"/>
    </source>
</evidence>
<feature type="domain" description="DUF2229" evidence="7">
    <location>
        <begin position="670"/>
        <end position="890"/>
    </location>
</feature>
<protein>
    <submittedName>
        <fullName evidence="8">Activator of (R)-2-hydroxyglutaryl-CoA dehydratase</fullName>
    </submittedName>
</protein>
<dbReference type="PANTHER" id="PTHR32329">
    <property type="entry name" value="BIFUNCTIONAL PROTEIN [INCLUDES 2-HYDROXYACYL-COA DEHYDRATASE (N-TER) AND ITS ACTIVATOR DOMAIN (C_TERM)-RELATED"/>
    <property type="match status" value="1"/>
</dbReference>
<comment type="caution">
    <text evidence="8">The sequence shown here is derived from an EMBL/GenBank/DDBJ whole genome shotgun (WGS) entry which is preliminary data.</text>
</comment>
<dbReference type="InterPro" id="IPR008275">
    <property type="entry name" value="CoA_E_activase_dom"/>
</dbReference>
<dbReference type="InterPro" id="IPR018709">
    <property type="entry name" value="CoA_activase_DUF2229"/>
</dbReference>
<dbReference type="PANTHER" id="PTHR32329:SF4">
    <property type="entry name" value="ACTIVATOR OF 2-HYDROXYACYL-COA DEHYDRATASE"/>
    <property type="match status" value="1"/>
</dbReference>
<evidence type="ECO:0000256" key="5">
    <source>
        <dbReference type="SAM" id="MobiDB-lite"/>
    </source>
</evidence>
<dbReference type="GO" id="GO:0051536">
    <property type="term" value="F:iron-sulfur cluster binding"/>
    <property type="evidence" value="ECO:0007669"/>
    <property type="project" value="UniProtKB-KW"/>
</dbReference>
<evidence type="ECO:0000313" key="8">
    <source>
        <dbReference type="EMBL" id="OPX43491.1"/>
    </source>
</evidence>
<evidence type="ECO:0000259" key="6">
    <source>
        <dbReference type="Pfam" id="PF01869"/>
    </source>
</evidence>
<evidence type="ECO:0000256" key="2">
    <source>
        <dbReference type="ARBA" id="ARBA00022723"/>
    </source>
</evidence>
<name>A0A1V4SJS3_RUMHU</name>
<dbReference type="Pfam" id="PF01869">
    <property type="entry name" value="BcrAD_BadFG"/>
    <property type="match status" value="2"/>
</dbReference>
<keyword evidence="2" id="KW-0479">Metal-binding</keyword>
<dbReference type="RefSeq" id="WP_080065092.1">
    <property type="nucleotide sequence ID" value="NZ_MZGX01000017.1"/>
</dbReference>
<keyword evidence="3" id="KW-0408">Iron</keyword>